<feature type="compositionally biased region" description="Gly residues" evidence="1">
    <location>
        <begin position="1"/>
        <end position="10"/>
    </location>
</feature>
<dbReference type="KEGG" id="acad:UA74_13825"/>
<keyword evidence="3" id="KW-1185">Reference proteome</keyword>
<evidence type="ECO:0000256" key="1">
    <source>
        <dbReference type="SAM" id="MobiDB-lite"/>
    </source>
</evidence>
<sequence>MIGLLLGGPAGARRTRASAPKTERVGGGAAGGRLADGAALPTESVSHRPTRRRVTAAGWDDRRRGRLLRKRVAVDHGDPPGRHRSDCVDLESTHSRRRIVDCGCRRPAADSHRDHRRTSTTPVDPFLSHLMSTFRGTVSRIHCRRIIVDINTRGEWRPISSDRIPDSSAATSAGDQRRRRPTCLLPRGPYGPAAMWSAPTVDSPGISPSGPSRRPRAPARCPQGTARPG</sequence>
<organism evidence="2 3">
    <name type="scientific">Actinoalloteichus fjordicus</name>
    <dbReference type="NCBI Taxonomy" id="1612552"/>
    <lineage>
        <taxon>Bacteria</taxon>
        <taxon>Bacillati</taxon>
        <taxon>Actinomycetota</taxon>
        <taxon>Actinomycetes</taxon>
        <taxon>Pseudonocardiales</taxon>
        <taxon>Pseudonocardiaceae</taxon>
        <taxon>Actinoalloteichus</taxon>
    </lineage>
</organism>
<proteinExistence type="predicted"/>
<evidence type="ECO:0000313" key="3">
    <source>
        <dbReference type="Proteomes" id="UP000185511"/>
    </source>
</evidence>
<protein>
    <submittedName>
        <fullName evidence="2">Uncharacterized protein</fullName>
    </submittedName>
</protein>
<dbReference type="EMBL" id="CP016076">
    <property type="protein sequence ID" value="APU14823.1"/>
    <property type="molecule type" value="Genomic_DNA"/>
</dbReference>
<feature type="region of interest" description="Disordered" evidence="1">
    <location>
        <begin position="1"/>
        <end position="58"/>
    </location>
</feature>
<dbReference type="Proteomes" id="UP000185511">
    <property type="component" value="Chromosome"/>
</dbReference>
<feature type="region of interest" description="Disordered" evidence="1">
    <location>
        <begin position="157"/>
        <end position="229"/>
    </location>
</feature>
<name>A0AAC9LBE2_9PSEU</name>
<reference evidence="3" key="1">
    <citation type="submission" date="2016-06" db="EMBL/GenBank/DDBJ databases">
        <title>Complete genome sequence of Actinoalloteichus fjordicus DSM 46855 (=ADI127-17), type strain of the new species Actinoalloteichus fjordicus.</title>
        <authorList>
            <person name="Ruckert C."/>
            <person name="Nouioui I."/>
            <person name="Willmese J."/>
            <person name="van Wezel G."/>
            <person name="Klenk H.-P."/>
            <person name="Kalinowski J."/>
            <person name="Zotchev S.B."/>
        </authorList>
    </citation>
    <scope>NUCLEOTIDE SEQUENCE [LARGE SCALE GENOMIC DNA]</scope>
    <source>
        <strain evidence="3">ADI127-7</strain>
    </source>
</reference>
<dbReference type="AlphaFoldDB" id="A0AAC9LBE2"/>
<gene>
    <name evidence="2" type="ORF">UA74_13825</name>
</gene>
<evidence type="ECO:0000313" key="2">
    <source>
        <dbReference type="EMBL" id="APU14823.1"/>
    </source>
</evidence>
<accession>A0AAC9LBE2</accession>
<feature type="compositionally biased region" description="Low complexity" evidence="1">
    <location>
        <begin position="203"/>
        <end position="212"/>
    </location>
</feature>